<evidence type="ECO:0000259" key="1">
    <source>
        <dbReference type="Pfam" id="PF04480"/>
    </source>
</evidence>
<dbReference type="PANTHER" id="PTHR38590:SF1">
    <property type="entry name" value="BLL0828 PROTEIN"/>
    <property type="match status" value="1"/>
</dbReference>
<dbReference type="Pfam" id="PF04480">
    <property type="entry name" value="DUF559"/>
    <property type="match status" value="1"/>
</dbReference>
<keyword evidence="3" id="KW-1185">Reference proteome</keyword>
<keyword evidence="2" id="KW-0378">Hydrolase</keyword>
<gene>
    <name evidence="2" type="ORF">QO014_002460</name>
</gene>
<evidence type="ECO:0000313" key="2">
    <source>
        <dbReference type="EMBL" id="MDQ0438068.1"/>
    </source>
</evidence>
<dbReference type="PANTHER" id="PTHR38590">
    <property type="entry name" value="BLL0828 PROTEIN"/>
    <property type="match status" value="1"/>
</dbReference>
<keyword evidence="2" id="KW-0540">Nuclease</keyword>
<dbReference type="RefSeq" id="WP_266348984.1">
    <property type="nucleotide sequence ID" value="NZ_JAPKNG010000003.1"/>
</dbReference>
<accession>A0ABU0H6Y4</accession>
<reference evidence="2 3" key="1">
    <citation type="submission" date="2023-07" db="EMBL/GenBank/DDBJ databases">
        <title>Genomic Encyclopedia of Type Strains, Phase IV (KMG-IV): sequencing the most valuable type-strain genomes for metagenomic binning, comparative biology and taxonomic classification.</title>
        <authorList>
            <person name="Goeker M."/>
        </authorList>
    </citation>
    <scope>NUCLEOTIDE SEQUENCE [LARGE SCALE GENOMIC DNA]</scope>
    <source>
        <strain evidence="2 3">B6-8</strain>
    </source>
</reference>
<protein>
    <submittedName>
        <fullName evidence="2">Very-short-patch-repair endonuclease</fullName>
    </submittedName>
</protein>
<name>A0ABU0H6Y4_9HYPH</name>
<dbReference type="InterPro" id="IPR011335">
    <property type="entry name" value="Restrct_endonuc-II-like"/>
</dbReference>
<proteinExistence type="predicted"/>
<comment type="caution">
    <text evidence="2">The sequence shown here is derived from an EMBL/GenBank/DDBJ whole genome shotgun (WGS) entry which is preliminary data.</text>
</comment>
<dbReference type="Gene3D" id="3.40.960.10">
    <property type="entry name" value="VSR Endonuclease"/>
    <property type="match status" value="1"/>
</dbReference>
<keyword evidence="2" id="KW-0255">Endonuclease</keyword>
<dbReference type="SUPFAM" id="SSF52980">
    <property type="entry name" value="Restriction endonuclease-like"/>
    <property type="match status" value="1"/>
</dbReference>
<dbReference type="InterPro" id="IPR047216">
    <property type="entry name" value="Endonuclease_DUF559_bact"/>
</dbReference>
<dbReference type="InterPro" id="IPR007569">
    <property type="entry name" value="DUF559"/>
</dbReference>
<feature type="domain" description="DUF559" evidence="1">
    <location>
        <begin position="9"/>
        <end position="115"/>
    </location>
</feature>
<dbReference type="GO" id="GO:0004519">
    <property type="term" value="F:endonuclease activity"/>
    <property type="evidence" value="ECO:0007669"/>
    <property type="project" value="UniProtKB-KW"/>
</dbReference>
<sequence length="138" mass="15524">MTKSVTAVLRQRSRALRTTMSGAEQVMWTHLRADRFHGLSFRRQAPIAGFIVDFVCHDKWLIVEIDGATHGDDIAVARDAARTRRLQDVGLRVVRYWNNDVMINIEGVLLDLASKLDLQEPPSDLPAERDSVSIEQAG</sequence>
<organism evidence="2 3">
    <name type="scientific">Kaistia dalseonensis</name>
    <dbReference type="NCBI Taxonomy" id="410840"/>
    <lineage>
        <taxon>Bacteria</taxon>
        <taxon>Pseudomonadati</taxon>
        <taxon>Pseudomonadota</taxon>
        <taxon>Alphaproteobacteria</taxon>
        <taxon>Hyphomicrobiales</taxon>
        <taxon>Kaistiaceae</taxon>
        <taxon>Kaistia</taxon>
    </lineage>
</organism>
<dbReference type="Proteomes" id="UP001241603">
    <property type="component" value="Unassembled WGS sequence"/>
</dbReference>
<evidence type="ECO:0000313" key="3">
    <source>
        <dbReference type="Proteomes" id="UP001241603"/>
    </source>
</evidence>
<dbReference type="CDD" id="cd01038">
    <property type="entry name" value="Endonuclease_DUF559"/>
    <property type="match status" value="1"/>
</dbReference>
<dbReference type="EMBL" id="JAUSVO010000003">
    <property type="protein sequence ID" value="MDQ0438068.1"/>
    <property type="molecule type" value="Genomic_DNA"/>
</dbReference>